<name>A0ABX9C4K1_9BURK</name>
<dbReference type="EMBL" id="JUGD01000008">
    <property type="protein sequence ID" value="RAM65493.1"/>
    <property type="molecule type" value="Genomic_DNA"/>
</dbReference>
<organism evidence="3 4">
    <name type="scientific">Herbaspirillum rubrisubalbicans</name>
    <dbReference type="NCBI Taxonomy" id="80842"/>
    <lineage>
        <taxon>Bacteria</taxon>
        <taxon>Pseudomonadati</taxon>
        <taxon>Pseudomonadota</taxon>
        <taxon>Betaproteobacteria</taxon>
        <taxon>Burkholderiales</taxon>
        <taxon>Oxalobacteraceae</taxon>
        <taxon>Herbaspirillum</taxon>
    </lineage>
</organism>
<sequence length="77" mass="7698">MKLINATRLASILGVIGVASSAYADTGAAPTTATALAQSISMSDAQSAGLVIVGLLVGVGVVLWGARLVESKFKPKI</sequence>
<feature type="chain" id="PRO_5047428060" description="Methyltransferase" evidence="2">
    <location>
        <begin position="25"/>
        <end position="77"/>
    </location>
</feature>
<evidence type="ECO:0000313" key="3">
    <source>
        <dbReference type="EMBL" id="RAM65493.1"/>
    </source>
</evidence>
<keyword evidence="2" id="KW-0732">Signal</keyword>
<evidence type="ECO:0000256" key="1">
    <source>
        <dbReference type="SAM" id="Phobius"/>
    </source>
</evidence>
<dbReference type="RefSeq" id="WP_112068113.1">
    <property type="nucleotide sequence ID" value="NZ_JUGD01000008.1"/>
</dbReference>
<keyword evidence="1" id="KW-1133">Transmembrane helix</keyword>
<gene>
    <name evidence="3" type="ORF">RB24_07345</name>
</gene>
<protein>
    <recommendedName>
        <fullName evidence="5">Methyltransferase</fullName>
    </recommendedName>
</protein>
<keyword evidence="1" id="KW-0812">Transmembrane</keyword>
<keyword evidence="4" id="KW-1185">Reference proteome</keyword>
<proteinExistence type="predicted"/>
<feature type="transmembrane region" description="Helical" evidence="1">
    <location>
        <begin position="48"/>
        <end position="69"/>
    </location>
</feature>
<comment type="caution">
    <text evidence="3">The sequence shown here is derived from an EMBL/GenBank/DDBJ whole genome shotgun (WGS) entry which is preliminary data.</text>
</comment>
<evidence type="ECO:0000313" key="4">
    <source>
        <dbReference type="Proteomes" id="UP000248631"/>
    </source>
</evidence>
<feature type="signal peptide" evidence="2">
    <location>
        <begin position="1"/>
        <end position="24"/>
    </location>
</feature>
<dbReference type="Proteomes" id="UP000248631">
    <property type="component" value="Unassembled WGS sequence"/>
</dbReference>
<reference evidence="3 4" key="1">
    <citation type="submission" date="2014-12" db="EMBL/GenBank/DDBJ databases">
        <title>Complete genome sequence of Herbaspirillum rubrisubalbicans Os38.</title>
        <authorList>
            <person name="Chen M."/>
            <person name="An Q."/>
        </authorList>
    </citation>
    <scope>NUCLEOTIDE SEQUENCE [LARGE SCALE GENOMIC DNA]</scope>
    <source>
        <strain evidence="3 4">Os38</strain>
    </source>
</reference>
<accession>A0ABX9C4K1</accession>
<keyword evidence="1" id="KW-0472">Membrane</keyword>
<evidence type="ECO:0000256" key="2">
    <source>
        <dbReference type="SAM" id="SignalP"/>
    </source>
</evidence>
<evidence type="ECO:0008006" key="5">
    <source>
        <dbReference type="Google" id="ProtNLM"/>
    </source>
</evidence>